<feature type="transmembrane region" description="Helical" evidence="7">
    <location>
        <begin position="189"/>
        <end position="210"/>
    </location>
</feature>
<comment type="similarity">
    <text evidence="2">Belongs to the peptidase M50B family.</text>
</comment>
<name>A0ABQ2LR48_9ACTN</name>
<evidence type="ECO:0000256" key="1">
    <source>
        <dbReference type="ARBA" id="ARBA00001947"/>
    </source>
</evidence>
<evidence type="ECO:0000313" key="9">
    <source>
        <dbReference type="Proteomes" id="UP000631535"/>
    </source>
</evidence>
<feature type="transmembrane region" description="Helical" evidence="7">
    <location>
        <begin position="155"/>
        <end position="177"/>
    </location>
</feature>
<comment type="cofactor">
    <cofactor evidence="1">
        <name>Zn(2+)</name>
        <dbReference type="ChEBI" id="CHEBI:29105"/>
    </cofactor>
</comment>
<feature type="transmembrane region" description="Helical" evidence="7">
    <location>
        <begin position="256"/>
        <end position="277"/>
    </location>
</feature>
<sequence length="384" mass="41031">MTVDSSGTAGSSALLAQRPALRRDVLVSPPLLRAAATVHLVKNPYTGRSFEVGEKEHFLISRLDGARTLQQVGAEYAQHFGKRLGEANWRQLLGLLGSRGLLAGAPEPGPAARQPSPAPAETGGMVSGGVLRGRVRMVADAEAATAVLHRGLRPLLRPAVLLPLLALTVAMEVLLALRVGELGRDTWWLVQRPVALLAVCVTIWFSIALHELAHGVAARHHGAAVKEIGLRWRLPVAIMYCTVGDYVFLRRRRQQLAIAGAGAFVNLVVLLPAAAWWLALPPDDSTRKVLSGLLLLGSFQALVNLVPLPPLDGYAMLSHALRISGYAPESGRYLRLRMRDRAAAAAYPRRARTLYAAYAAGSAVLVCCALAGAAAAVYALLTTY</sequence>
<keyword evidence="7" id="KW-0472">Membrane</keyword>
<feature type="transmembrane region" description="Helical" evidence="7">
    <location>
        <begin position="230"/>
        <end position="249"/>
    </location>
</feature>
<proteinExistence type="inferred from homology"/>
<keyword evidence="3" id="KW-0645">Protease</keyword>
<evidence type="ECO:0000256" key="7">
    <source>
        <dbReference type="SAM" id="Phobius"/>
    </source>
</evidence>
<evidence type="ECO:0000256" key="4">
    <source>
        <dbReference type="ARBA" id="ARBA00022801"/>
    </source>
</evidence>
<evidence type="ECO:0008006" key="10">
    <source>
        <dbReference type="Google" id="ProtNLM"/>
    </source>
</evidence>
<accession>A0ABQ2LR48</accession>
<dbReference type="EMBL" id="BMMP01000001">
    <property type="protein sequence ID" value="GGO42169.1"/>
    <property type="molecule type" value="Genomic_DNA"/>
</dbReference>
<protein>
    <recommendedName>
        <fullName evidence="10">Peptidase M50</fullName>
    </recommendedName>
</protein>
<evidence type="ECO:0000256" key="3">
    <source>
        <dbReference type="ARBA" id="ARBA00022670"/>
    </source>
</evidence>
<organism evidence="8 9">
    <name type="scientific">Streptomyces daqingensis</name>
    <dbReference type="NCBI Taxonomy" id="1472640"/>
    <lineage>
        <taxon>Bacteria</taxon>
        <taxon>Bacillati</taxon>
        <taxon>Actinomycetota</taxon>
        <taxon>Actinomycetes</taxon>
        <taxon>Kitasatosporales</taxon>
        <taxon>Streptomycetaceae</taxon>
        <taxon>Streptomyces</taxon>
    </lineage>
</organism>
<keyword evidence="7" id="KW-0812">Transmembrane</keyword>
<keyword evidence="7" id="KW-1133">Transmembrane helix</keyword>
<gene>
    <name evidence="8" type="ORF">GCM10012287_02410</name>
</gene>
<dbReference type="PANTHER" id="PTHR39188:SF3">
    <property type="entry name" value="STAGE IV SPORULATION PROTEIN FB"/>
    <property type="match status" value="1"/>
</dbReference>
<feature type="transmembrane region" description="Helical" evidence="7">
    <location>
        <begin position="355"/>
        <end position="381"/>
    </location>
</feature>
<evidence type="ECO:0000313" key="8">
    <source>
        <dbReference type="EMBL" id="GGO42169.1"/>
    </source>
</evidence>
<evidence type="ECO:0000256" key="6">
    <source>
        <dbReference type="ARBA" id="ARBA00023049"/>
    </source>
</evidence>
<keyword evidence="6" id="KW-0482">Metalloprotease</keyword>
<keyword evidence="5" id="KW-0862">Zinc</keyword>
<keyword evidence="9" id="KW-1185">Reference proteome</keyword>
<dbReference type="RefSeq" id="WP_189035138.1">
    <property type="nucleotide sequence ID" value="NZ_BMMP01000001.1"/>
</dbReference>
<reference evidence="9" key="1">
    <citation type="journal article" date="2019" name="Int. J. Syst. Evol. Microbiol.">
        <title>The Global Catalogue of Microorganisms (GCM) 10K type strain sequencing project: providing services to taxonomists for standard genome sequencing and annotation.</title>
        <authorList>
            <consortium name="The Broad Institute Genomics Platform"/>
            <consortium name="The Broad Institute Genome Sequencing Center for Infectious Disease"/>
            <person name="Wu L."/>
            <person name="Ma J."/>
        </authorList>
    </citation>
    <scope>NUCLEOTIDE SEQUENCE [LARGE SCALE GENOMIC DNA]</scope>
    <source>
        <strain evidence="9">CGMCC 4.7178</strain>
    </source>
</reference>
<comment type="caution">
    <text evidence="8">The sequence shown here is derived from an EMBL/GenBank/DDBJ whole genome shotgun (WGS) entry which is preliminary data.</text>
</comment>
<keyword evidence="4" id="KW-0378">Hydrolase</keyword>
<evidence type="ECO:0000256" key="2">
    <source>
        <dbReference type="ARBA" id="ARBA00007931"/>
    </source>
</evidence>
<dbReference type="CDD" id="cd05709">
    <property type="entry name" value="S2P-M50"/>
    <property type="match status" value="1"/>
</dbReference>
<evidence type="ECO:0000256" key="5">
    <source>
        <dbReference type="ARBA" id="ARBA00022833"/>
    </source>
</evidence>
<dbReference type="Proteomes" id="UP000631535">
    <property type="component" value="Unassembled WGS sequence"/>
</dbReference>
<feature type="transmembrane region" description="Helical" evidence="7">
    <location>
        <begin position="289"/>
        <end position="308"/>
    </location>
</feature>
<dbReference type="PANTHER" id="PTHR39188">
    <property type="entry name" value="MEMBRANE-ASSOCIATED ZINC METALLOPROTEASE M50B"/>
    <property type="match status" value="1"/>
</dbReference>